<dbReference type="GeneID" id="129345674"/>
<keyword evidence="2" id="KW-0732">Signal</keyword>
<dbReference type="RefSeq" id="XP_054858875.1">
    <property type="nucleotide sequence ID" value="XM_055002900.1"/>
</dbReference>
<evidence type="ECO:0000256" key="2">
    <source>
        <dbReference type="SAM" id="SignalP"/>
    </source>
</evidence>
<keyword evidence="1" id="KW-0812">Transmembrane</keyword>
<feature type="chain" id="PRO_5041675787" evidence="2">
    <location>
        <begin position="23"/>
        <end position="384"/>
    </location>
</feature>
<evidence type="ECO:0000256" key="1">
    <source>
        <dbReference type="SAM" id="Phobius"/>
    </source>
</evidence>
<evidence type="ECO:0000313" key="5">
    <source>
        <dbReference type="RefSeq" id="XP_054858875.1"/>
    </source>
</evidence>
<feature type="transmembrane region" description="Helical" evidence="1">
    <location>
        <begin position="282"/>
        <end position="304"/>
    </location>
</feature>
<dbReference type="SMART" id="SM00409">
    <property type="entry name" value="IG"/>
    <property type="match status" value="1"/>
</dbReference>
<dbReference type="InterPro" id="IPR013783">
    <property type="entry name" value="Ig-like_fold"/>
</dbReference>
<dbReference type="Gene3D" id="2.60.40.10">
    <property type="entry name" value="Immunoglobulins"/>
    <property type="match status" value="1"/>
</dbReference>
<gene>
    <name evidence="5" type="primary">LOC129345674</name>
</gene>
<proteinExistence type="predicted"/>
<dbReference type="AlphaFoldDB" id="A0AA97LKR8"/>
<organism evidence="4 5">
    <name type="scientific">Eublepharis macularius</name>
    <name type="common">Leopard gecko</name>
    <name type="synonym">Cyrtodactylus macularius</name>
    <dbReference type="NCBI Taxonomy" id="481883"/>
    <lineage>
        <taxon>Eukaryota</taxon>
        <taxon>Metazoa</taxon>
        <taxon>Chordata</taxon>
        <taxon>Craniata</taxon>
        <taxon>Vertebrata</taxon>
        <taxon>Euteleostomi</taxon>
        <taxon>Lepidosauria</taxon>
        <taxon>Squamata</taxon>
        <taxon>Bifurcata</taxon>
        <taxon>Gekkota</taxon>
        <taxon>Eublepharidae</taxon>
        <taxon>Eublepharinae</taxon>
        <taxon>Eublepharis</taxon>
    </lineage>
</organism>
<dbReference type="KEGG" id="emc:129345674"/>
<name>A0AA97LKR8_EUBMA</name>
<keyword evidence="1" id="KW-1133">Transmembrane helix</keyword>
<dbReference type="InterPro" id="IPR013106">
    <property type="entry name" value="Ig_V-set"/>
</dbReference>
<dbReference type="InterPro" id="IPR007110">
    <property type="entry name" value="Ig-like_dom"/>
</dbReference>
<feature type="domain" description="Ig-like" evidence="3">
    <location>
        <begin position="131"/>
        <end position="256"/>
    </location>
</feature>
<keyword evidence="4" id="KW-1185">Reference proteome</keyword>
<protein>
    <submittedName>
        <fullName evidence="5">Uncharacterized protein LOC129345674 isoform X1</fullName>
    </submittedName>
</protein>
<evidence type="ECO:0000313" key="4">
    <source>
        <dbReference type="Proteomes" id="UP001190640"/>
    </source>
</evidence>
<feature type="signal peptide" evidence="2">
    <location>
        <begin position="1"/>
        <end position="22"/>
    </location>
</feature>
<dbReference type="InterPro" id="IPR003599">
    <property type="entry name" value="Ig_sub"/>
</dbReference>
<dbReference type="Proteomes" id="UP001190640">
    <property type="component" value="Chromosome 18"/>
</dbReference>
<sequence length="384" mass="42947">MTLHFKAMLFILILAFPREITGATFFRQFENGNHKLNCSQSATEYVWYKGRSWSLQQFEPISSTQTKDSQQRCVERSLCPQKVLPYTTFSLGGIFACAPWTPLFTNYTHCSISDFYLVAIRNRTAEKEVFGNVTESLKPVLAVKEKGNFTLSCEVEIKHKSKTFALYWIKDTSPSACLLSASNEGNHGSNLSFDVNCCVDPTVKERRDNHSVISDDRKINHTLTIFNATSSDSGMYLCVVTAWEHKHVWKIAYNVSIEVENTYNMSINAENPTTLSPPSTNALPISLGVIGGVILICGIMWLLYWKKKSKGNPVERLGRNQAAVEMEGDECSPYAVSSRNDIDRIEPVYSLVTAPRKGISSLPDGKPTSEPGEKVHTVYAVVTK</sequence>
<reference evidence="5" key="1">
    <citation type="submission" date="2025-08" db="UniProtKB">
        <authorList>
            <consortium name="RefSeq"/>
        </authorList>
    </citation>
    <scope>IDENTIFICATION</scope>
    <source>
        <tissue evidence="5">Blood</tissue>
    </source>
</reference>
<accession>A0AA97LKR8</accession>
<dbReference type="SUPFAM" id="SSF48726">
    <property type="entry name" value="Immunoglobulin"/>
    <property type="match status" value="1"/>
</dbReference>
<evidence type="ECO:0000259" key="3">
    <source>
        <dbReference type="PROSITE" id="PS50835"/>
    </source>
</evidence>
<dbReference type="InterPro" id="IPR036179">
    <property type="entry name" value="Ig-like_dom_sf"/>
</dbReference>
<keyword evidence="1" id="KW-0472">Membrane</keyword>
<dbReference type="PROSITE" id="PS50835">
    <property type="entry name" value="IG_LIKE"/>
    <property type="match status" value="1"/>
</dbReference>
<dbReference type="Pfam" id="PF07686">
    <property type="entry name" value="V-set"/>
    <property type="match status" value="1"/>
</dbReference>